<reference evidence="2" key="1">
    <citation type="submission" date="2020-10" db="EMBL/GenBank/DDBJ databases">
        <authorList>
            <person name="Gilroy R."/>
        </authorList>
    </citation>
    <scope>NUCLEOTIDE SEQUENCE</scope>
    <source>
        <strain evidence="2">CHK181-108</strain>
    </source>
</reference>
<dbReference type="InterPro" id="IPR051454">
    <property type="entry name" value="RNA/ubiquinone_mod_enzymes"/>
</dbReference>
<dbReference type="Pfam" id="PF12392">
    <property type="entry name" value="DUF3656"/>
    <property type="match status" value="1"/>
</dbReference>
<dbReference type="Pfam" id="PF01136">
    <property type="entry name" value="Peptidase_U32"/>
    <property type="match status" value="2"/>
</dbReference>
<dbReference type="Proteomes" id="UP000824165">
    <property type="component" value="Unassembled WGS sequence"/>
</dbReference>
<dbReference type="EMBL" id="DVLU01000030">
    <property type="protein sequence ID" value="HIT85003.1"/>
    <property type="molecule type" value="Genomic_DNA"/>
</dbReference>
<comment type="caution">
    <text evidence="2">The sequence shown here is derived from an EMBL/GenBank/DDBJ whole genome shotgun (WGS) entry which is preliminary data.</text>
</comment>
<feature type="domain" description="Peptidase U32 collagenase" evidence="1">
    <location>
        <begin position="313"/>
        <end position="420"/>
    </location>
</feature>
<evidence type="ECO:0000259" key="1">
    <source>
        <dbReference type="Pfam" id="PF12392"/>
    </source>
</evidence>
<evidence type="ECO:0000313" key="2">
    <source>
        <dbReference type="EMBL" id="HIT85003.1"/>
    </source>
</evidence>
<dbReference type="PROSITE" id="PS01276">
    <property type="entry name" value="PEPTIDASE_U32"/>
    <property type="match status" value="1"/>
</dbReference>
<gene>
    <name evidence="2" type="ORF">IAA60_03740</name>
</gene>
<dbReference type="PANTHER" id="PTHR30217:SF10">
    <property type="entry name" value="23S RRNA 5-HYDROXYCYTIDINE C2501 SYNTHASE"/>
    <property type="match status" value="1"/>
</dbReference>
<organism evidence="2 3">
    <name type="scientific">Candidatus Ornithomonoglobus intestinigallinarum</name>
    <dbReference type="NCBI Taxonomy" id="2840894"/>
    <lineage>
        <taxon>Bacteria</taxon>
        <taxon>Bacillati</taxon>
        <taxon>Bacillota</taxon>
        <taxon>Clostridia</taxon>
        <taxon>Candidatus Ornithomonoglobus</taxon>
    </lineage>
</organism>
<accession>A0A9D1H2G3</accession>
<dbReference type="PANTHER" id="PTHR30217">
    <property type="entry name" value="PEPTIDASE U32 FAMILY"/>
    <property type="match status" value="1"/>
</dbReference>
<sequence length="689" mass="74995">MIPELLAPAGGTEQLMAAVRSGADAVYMGGYNFNARRSAHNFSPDEMQKMLSYCRLYGVKTHIAVNTLIKERELPELLSYVSELNDMGADALIIQDAGAAKMIKSSFPDLPLHASTQMTVTSLEGVKYLEDMGFDRVVLARELSKNETDAICRGAKAEIEVFVHGAICQCYSGQCLMSSIIGGRSGNRGRCAQPCRLAYTLEGKSIKQKSGFLLSPKDLALINDLKELCDMGVSSLKIEGRLKRPEYVSAVTGIYRKYLDNLSPVSREDFEELENAFSRSGFTDGYFKNRLGGEMMSSKNSSGTEKGFSAAARSRASENGAEKKLPVDIALYITENEPAGVVITDRNGNTSFGSGSAGAERAQKKPLEKSRALEQLTKLGETPFYAENAQAVFSDDNLTVPIREINAARREAAEELIKIRTSVRPRRRYTFKLNEIKNSKTKTPSLSASVLTAGQAIAAAKAGIKTIYAPLIIAEALVSEGLDIIADTGAIFKPVKTECKRVLASSNAAVRFYKNQGKDVYGSERLNVFNSLTADMYSELKAITLSPELTVRELSDITRRTSSVTEVIGYGRLTLMIMKNCPVKAAGCCTGKQRGGVFLKDRKNERFPIVCGEGCICGLLNSKPLFAADRAEELIKTGADIIKLVFTVETPEECTEIINIYRAALGGAAAANPFPENAFTRGHLFRGVE</sequence>
<reference evidence="2" key="2">
    <citation type="journal article" date="2021" name="PeerJ">
        <title>Extensive microbial diversity within the chicken gut microbiome revealed by metagenomics and culture.</title>
        <authorList>
            <person name="Gilroy R."/>
            <person name="Ravi A."/>
            <person name="Getino M."/>
            <person name="Pursley I."/>
            <person name="Horton D.L."/>
            <person name="Alikhan N.F."/>
            <person name="Baker D."/>
            <person name="Gharbi K."/>
            <person name="Hall N."/>
            <person name="Watson M."/>
            <person name="Adriaenssens E.M."/>
            <person name="Foster-Nyarko E."/>
            <person name="Jarju S."/>
            <person name="Secka A."/>
            <person name="Antonio M."/>
            <person name="Oren A."/>
            <person name="Chaudhuri R.R."/>
            <person name="La Ragione R."/>
            <person name="Hildebrand F."/>
            <person name="Pallen M.J."/>
        </authorList>
    </citation>
    <scope>NUCLEOTIDE SEQUENCE</scope>
    <source>
        <strain evidence="2">CHK181-108</strain>
    </source>
</reference>
<evidence type="ECO:0000313" key="3">
    <source>
        <dbReference type="Proteomes" id="UP000824165"/>
    </source>
</evidence>
<name>A0A9D1H2G3_9FIRM</name>
<proteinExistence type="predicted"/>
<protein>
    <submittedName>
        <fullName evidence="2">U32 family peptidase</fullName>
    </submittedName>
</protein>
<dbReference type="InterPro" id="IPR001539">
    <property type="entry name" value="Peptidase_U32"/>
</dbReference>
<dbReference type="AlphaFoldDB" id="A0A9D1H2G3"/>
<dbReference type="InterPro" id="IPR020988">
    <property type="entry name" value="Pept_U32_collagenase"/>
</dbReference>
<dbReference type="SUPFAM" id="SSF51412">
    <property type="entry name" value="Inosine monophosphate dehydrogenase (IMPDH)"/>
    <property type="match status" value="1"/>
</dbReference>